<dbReference type="Gene3D" id="3.60.10.10">
    <property type="entry name" value="Endonuclease/exonuclease/phosphatase"/>
    <property type="match status" value="1"/>
</dbReference>
<evidence type="ECO:0000259" key="2">
    <source>
        <dbReference type="Pfam" id="PF03372"/>
    </source>
</evidence>
<reference evidence="3" key="1">
    <citation type="submission" date="2018-08" db="EMBL/GenBank/DDBJ databases">
        <title>Draft genome sequence of azole-resistant Aspergillus thermomutatus (Neosartorya pseudofischeri) strain HMR AF 39, isolated from a human nasal aspirate.</title>
        <authorList>
            <person name="Parent-Michaud M."/>
            <person name="Dufresne P.J."/>
            <person name="Fournier E."/>
            <person name="Martineau C."/>
            <person name="Moreira S."/>
            <person name="Perkins V."/>
            <person name="De Repentigny L."/>
            <person name="Dufresne S.F."/>
        </authorList>
    </citation>
    <scope>NUCLEOTIDE SEQUENCE [LARGE SCALE GENOMIC DNA]</scope>
    <source>
        <strain evidence="3">HMR AF 39</strain>
    </source>
</reference>
<dbReference type="RefSeq" id="XP_026611159.1">
    <property type="nucleotide sequence ID" value="XM_026757693.1"/>
</dbReference>
<feature type="signal peptide" evidence="1">
    <location>
        <begin position="1"/>
        <end position="21"/>
    </location>
</feature>
<evidence type="ECO:0000256" key="1">
    <source>
        <dbReference type="SAM" id="SignalP"/>
    </source>
</evidence>
<dbReference type="PANTHER" id="PTHR42834">
    <property type="entry name" value="ENDONUCLEASE/EXONUCLEASE/PHOSPHATASE FAMILY PROTEIN (AFU_ORTHOLOGUE AFUA_3G09210)"/>
    <property type="match status" value="1"/>
</dbReference>
<dbReference type="Pfam" id="PF03372">
    <property type="entry name" value="Exo_endo_phos"/>
    <property type="match status" value="1"/>
</dbReference>
<evidence type="ECO:0000313" key="3">
    <source>
        <dbReference type="EMBL" id="RHZ46475.1"/>
    </source>
</evidence>
<dbReference type="OrthoDB" id="47488at2759"/>
<comment type="caution">
    <text evidence="3">The sequence shown here is derived from an EMBL/GenBank/DDBJ whole genome shotgun (WGS) entry which is preliminary data.</text>
</comment>
<dbReference type="CDD" id="cd04486">
    <property type="entry name" value="YhcR_OBF_like"/>
    <property type="match status" value="1"/>
</dbReference>
<feature type="chain" id="PRO_5017246032" description="Endonuclease/exonuclease/phosphatase domain-containing protein" evidence="1">
    <location>
        <begin position="22"/>
        <end position="667"/>
    </location>
</feature>
<dbReference type="VEuPathDB" id="FungiDB:CDV56_104074"/>
<name>A0A397G660_ASPTH</name>
<dbReference type="PANTHER" id="PTHR42834:SF1">
    <property type="entry name" value="ENDONUCLEASE_EXONUCLEASE_PHOSPHATASE FAMILY PROTEIN (AFU_ORTHOLOGUE AFUA_3G09210)"/>
    <property type="match status" value="1"/>
</dbReference>
<dbReference type="STRING" id="41047.A0A397G660"/>
<dbReference type="SUPFAM" id="SSF56219">
    <property type="entry name" value="DNase I-like"/>
    <property type="match status" value="1"/>
</dbReference>
<sequence length="667" mass="70454">MKVKAVSLSLCVSALLVSTSALTISQINGNQYLSLYAGKTVSNIQGLVTAKGSAGFYLRSTTPDDDDATSESIYVYGSTAVSKVSVGDIITLTGKVSEYRSSSSYVYQTELTSPSAITVVSSGNNVVPVAVGKGGRSPPTEQFSSLDGGDVLAVPNNVSQISSSNPVLQPGKYGMDFWESLSGELVSLSNVRAIAKPNSYGDTWVLGDWEASGENERGGLTMRDKDSNPEAVLIGSPLDGSDNPTDTKLGDSIRDLTGVIAPAYGYYALLPLTALTVTGSNTTAAAATDLVSAGTCCAVTFGSYNVNNLSPSSSTLPKIAKHIAQYLKSPTLVFLQEIQDNDGATDDGGMFRVLTDELQLTAAVVSANKTLSTLVQSIADQGGINYSFVDIAPVNDQDGGEPGGNIRVAYLYDASVIRLRNANPGSNTDANEVLAGAELKYNPGLIDPSNDAWDDSRKPLAAAWETLDGKNKFFTVNVHFTSKGGGSSIEGDARPPVNGGVAKREAQAKLVAEFTSSILAEDSTAKLIVSGDFNEFTFAEPLETFLSDSGLEDLDAVAGIETTERYTYLYDMNCQQLDHVFVSPALAQGAQIHHLHVNTWVSYDDQASDHDPTVALLNVSFDPVDSLPAPQPAALLHEGIDCDGPGWACTDDGDTFGCHWIEYIERV</sequence>
<dbReference type="GO" id="GO:0003824">
    <property type="term" value="F:catalytic activity"/>
    <property type="evidence" value="ECO:0007669"/>
    <property type="project" value="InterPro"/>
</dbReference>
<dbReference type="EMBL" id="NKHU02000250">
    <property type="protein sequence ID" value="RHZ46475.1"/>
    <property type="molecule type" value="Genomic_DNA"/>
</dbReference>
<dbReference type="InterPro" id="IPR036691">
    <property type="entry name" value="Endo/exonu/phosph_ase_sf"/>
</dbReference>
<dbReference type="Proteomes" id="UP000215305">
    <property type="component" value="Unassembled WGS sequence"/>
</dbReference>
<dbReference type="GeneID" id="38126048"/>
<proteinExistence type="predicted"/>
<feature type="domain" description="Endonuclease/exonuclease/phosphatase" evidence="2">
    <location>
        <begin position="302"/>
        <end position="610"/>
    </location>
</feature>
<organism evidence="3 4">
    <name type="scientific">Aspergillus thermomutatus</name>
    <name type="common">Neosartorya pseudofischeri</name>
    <dbReference type="NCBI Taxonomy" id="41047"/>
    <lineage>
        <taxon>Eukaryota</taxon>
        <taxon>Fungi</taxon>
        <taxon>Dikarya</taxon>
        <taxon>Ascomycota</taxon>
        <taxon>Pezizomycotina</taxon>
        <taxon>Eurotiomycetes</taxon>
        <taxon>Eurotiomycetidae</taxon>
        <taxon>Eurotiales</taxon>
        <taxon>Aspergillaceae</taxon>
        <taxon>Aspergillus</taxon>
        <taxon>Aspergillus subgen. Fumigati</taxon>
    </lineage>
</organism>
<protein>
    <recommendedName>
        <fullName evidence="2">Endonuclease/exonuclease/phosphatase domain-containing protein</fullName>
    </recommendedName>
</protein>
<dbReference type="AlphaFoldDB" id="A0A397G660"/>
<dbReference type="InterPro" id="IPR005135">
    <property type="entry name" value="Endo/exonuclease/phosphatase"/>
</dbReference>
<keyword evidence="1" id="KW-0732">Signal</keyword>
<gene>
    <name evidence="3" type="ORF">CDV56_104074</name>
</gene>
<keyword evidence="4" id="KW-1185">Reference proteome</keyword>
<evidence type="ECO:0000313" key="4">
    <source>
        <dbReference type="Proteomes" id="UP000215305"/>
    </source>
</evidence>
<accession>A0A397G660</accession>